<accession>A0AAW1B930</accession>
<keyword evidence="3" id="KW-0430">Lectin</keyword>
<evidence type="ECO:0000256" key="3">
    <source>
        <dbReference type="ARBA" id="ARBA00022734"/>
    </source>
</evidence>
<sequence>MFGVFCFVVFIAATVAYIKLLNAPPSPYIEPMNSIRRTMSNALRKPAISALSDMGTAEEVIQLPNYQEDTEKAYLEKKNKYQSIFKKGSVKAATHWTLFGKNLYYISIGRKTWYDAQNFCLSRDSHMVSILNDEEQKFVSLQFNESAWIGLSDENDEGIWQWSDGSRLTIQFWDVGSPTILKKNGEMERDCAYISPSSGVFNWKDDNCHTLKQWVSAGVLVAVDLARGPSSQLAGGLSRGG</sequence>
<dbReference type="GO" id="GO:0005576">
    <property type="term" value="C:extracellular region"/>
    <property type="evidence" value="ECO:0007669"/>
    <property type="project" value="UniProtKB-SubCell"/>
</dbReference>
<dbReference type="InterPro" id="IPR050111">
    <property type="entry name" value="C-type_lectin/snaclec_domain"/>
</dbReference>
<keyword evidence="5" id="KW-0732">Signal</keyword>
<feature type="signal peptide" evidence="5">
    <location>
        <begin position="1"/>
        <end position="16"/>
    </location>
</feature>
<dbReference type="InterPro" id="IPR001304">
    <property type="entry name" value="C-type_lectin-like"/>
</dbReference>
<keyword evidence="2" id="KW-0964">Secreted</keyword>
<evidence type="ECO:0000259" key="6">
    <source>
        <dbReference type="PROSITE" id="PS50041"/>
    </source>
</evidence>
<feature type="chain" id="PRO_5043474946" evidence="5">
    <location>
        <begin position="17"/>
        <end position="241"/>
    </location>
</feature>
<dbReference type="EMBL" id="JAOTOJ010000007">
    <property type="protein sequence ID" value="KAK9398530.1"/>
    <property type="molecule type" value="Genomic_DNA"/>
</dbReference>
<evidence type="ECO:0000256" key="1">
    <source>
        <dbReference type="ARBA" id="ARBA00004613"/>
    </source>
</evidence>
<dbReference type="PROSITE" id="PS50041">
    <property type="entry name" value="C_TYPE_LECTIN_2"/>
    <property type="match status" value="1"/>
</dbReference>
<dbReference type="GO" id="GO:0030246">
    <property type="term" value="F:carbohydrate binding"/>
    <property type="evidence" value="ECO:0007669"/>
    <property type="project" value="UniProtKB-KW"/>
</dbReference>
<dbReference type="InterPro" id="IPR016186">
    <property type="entry name" value="C-type_lectin-like/link_sf"/>
</dbReference>
<comment type="caution">
    <text evidence="7">The sequence shown here is derived from an EMBL/GenBank/DDBJ whole genome shotgun (WGS) entry which is preliminary data.</text>
</comment>
<dbReference type="InterPro" id="IPR033989">
    <property type="entry name" value="CD209-like_CTLD"/>
</dbReference>
<dbReference type="SUPFAM" id="SSF56436">
    <property type="entry name" value="C-type lectin-like"/>
    <property type="match status" value="1"/>
</dbReference>
<comment type="subcellular location">
    <subcellularLocation>
        <location evidence="1">Secreted</location>
    </subcellularLocation>
</comment>
<name>A0AAW1B930_CROAD</name>
<evidence type="ECO:0000313" key="7">
    <source>
        <dbReference type="EMBL" id="KAK9398530.1"/>
    </source>
</evidence>
<protein>
    <submittedName>
        <fullName evidence="7">Antigen</fullName>
    </submittedName>
</protein>
<evidence type="ECO:0000313" key="8">
    <source>
        <dbReference type="Proteomes" id="UP001474421"/>
    </source>
</evidence>
<reference evidence="7 8" key="1">
    <citation type="journal article" date="2024" name="Proc. Natl. Acad. Sci. U.S.A.">
        <title>The genetic regulatory architecture and epigenomic basis for age-related changes in rattlesnake venom.</title>
        <authorList>
            <person name="Hogan M.P."/>
            <person name="Holding M.L."/>
            <person name="Nystrom G.S."/>
            <person name="Colston T.J."/>
            <person name="Bartlett D.A."/>
            <person name="Mason A.J."/>
            <person name="Ellsworth S.A."/>
            <person name="Rautsaw R.M."/>
            <person name="Lawrence K.C."/>
            <person name="Strickland J.L."/>
            <person name="He B."/>
            <person name="Fraser P."/>
            <person name="Margres M.J."/>
            <person name="Gilbert D.M."/>
            <person name="Gibbs H.L."/>
            <person name="Parkinson C.L."/>
            <person name="Rokyta D.R."/>
        </authorList>
    </citation>
    <scope>NUCLEOTIDE SEQUENCE [LARGE SCALE GENOMIC DNA]</scope>
    <source>
        <strain evidence="7">DRR0105</strain>
    </source>
</reference>
<keyword evidence="8" id="KW-1185">Reference proteome</keyword>
<dbReference type="PANTHER" id="PTHR22803">
    <property type="entry name" value="MANNOSE, PHOSPHOLIPASE, LECTIN RECEPTOR RELATED"/>
    <property type="match status" value="1"/>
</dbReference>
<dbReference type="Proteomes" id="UP001474421">
    <property type="component" value="Unassembled WGS sequence"/>
</dbReference>
<gene>
    <name evidence="7" type="ORF">NXF25_013499</name>
</gene>
<evidence type="ECO:0000256" key="2">
    <source>
        <dbReference type="ARBA" id="ARBA00022525"/>
    </source>
</evidence>
<proteinExistence type="predicted"/>
<feature type="domain" description="C-type lectin" evidence="6">
    <location>
        <begin position="99"/>
        <end position="217"/>
    </location>
</feature>
<dbReference type="SMART" id="SM00034">
    <property type="entry name" value="CLECT"/>
    <property type="match status" value="1"/>
</dbReference>
<organism evidence="7 8">
    <name type="scientific">Crotalus adamanteus</name>
    <name type="common">Eastern diamondback rattlesnake</name>
    <dbReference type="NCBI Taxonomy" id="8729"/>
    <lineage>
        <taxon>Eukaryota</taxon>
        <taxon>Metazoa</taxon>
        <taxon>Chordata</taxon>
        <taxon>Craniata</taxon>
        <taxon>Vertebrata</taxon>
        <taxon>Euteleostomi</taxon>
        <taxon>Lepidosauria</taxon>
        <taxon>Squamata</taxon>
        <taxon>Bifurcata</taxon>
        <taxon>Unidentata</taxon>
        <taxon>Episquamata</taxon>
        <taxon>Toxicofera</taxon>
        <taxon>Serpentes</taxon>
        <taxon>Colubroidea</taxon>
        <taxon>Viperidae</taxon>
        <taxon>Crotalinae</taxon>
        <taxon>Crotalus</taxon>
    </lineage>
</organism>
<evidence type="ECO:0000256" key="4">
    <source>
        <dbReference type="ARBA" id="ARBA00023157"/>
    </source>
</evidence>
<keyword evidence="4" id="KW-1015">Disulfide bond</keyword>
<evidence type="ECO:0000256" key="5">
    <source>
        <dbReference type="SAM" id="SignalP"/>
    </source>
</evidence>
<dbReference type="CDD" id="cd03590">
    <property type="entry name" value="CLECT_DC-SIGN_like"/>
    <property type="match status" value="1"/>
</dbReference>
<dbReference type="Pfam" id="PF00059">
    <property type="entry name" value="Lectin_C"/>
    <property type="match status" value="1"/>
</dbReference>
<dbReference type="InterPro" id="IPR016187">
    <property type="entry name" value="CTDL_fold"/>
</dbReference>
<dbReference type="AlphaFoldDB" id="A0AAW1B930"/>
<dbReference type="Gene3D" id="3.10.100.10">
    <property type="entry name" value="Mannose-Binding Protein A, subunit A"/>
    <property type="match status" value="1"/>
</dbReference>